<name>A0ABP9PDR9_9ACTN</name>
<feature type="region of interest" description="Disordered" evidence="1">
    <location>
        <begin position="1"/>
        <end position="30"/>
    </location>
</feature>
<dbReference type="EMBL" id="BAABKG010000002">
    <property type="protein sequence ID" value="GAA5144919.1"/>
    <property type="molecule type" value="Genomic_DNA"/>
</dbReference>
<dbReference type="Proteomes" id="UP001500221">
    <property type="component" value="Unassembled WGS sequence"/>
</dbReference>
<organism evidence="2 3">
    <name type="scientific">Nocardioides marinquilinus</name>
    <dbReference type="NCBI Taxonomy" id="1210400"/>
    <lineage>
        <taxon>Bacteria</taxon>
        <taxon>Bacillati</taxon>
        <taxon>Actinomycetota</taxon>
        <taxon>Actinomycetes</taxon>
        <taxon>Propionibacteriales</taxon>
        <taxon>Nocardioidaceae</taxon>
        <taxon>Nocardioides</taxon>
    </lineage>
</organism>
<gene>
    <name evidence="2" type="ORF">GCM10023340_13340</name>
</gene>
<accession>A0ABP9PDR9</accession>
<reference evidence="3" key="1">
    <citation type="journal article" date="2019" name="Int. J. Syst. Evol. Microbiol.">
        <title>The Global Catalogue of Microorganisms (GCM) 10K type strain sequencing project: providing services to taxonomists for standard genome sequencing and annotation.</title>
        <authorList>
            <consortium name="The Broad Institute Genomics Platform"/>
            <consortium name="The Broad Institute Genome Sequencing Center for Infectious Disease"/>
            <person name="Wu L."/>
            <person name="Ma J."/>
        </authorList>
    </citation>
    <scope>NUCLEOTIDE SEQUENCE [LARGE SCALE GENOMIC DNA]</scope>
    <source>
        <strain evidence="3">JCM 18459</strain>
    </source>
</reference>
<keyword evidence="3" id="KW-1185">Reference proteome</keyword>
<sequence>MSQAPAPERKNRGVPPTALKARTGEDTPPGMTARARLISACEALVGADSDGPEAGGSVRVDAIPSIVAEGPEAPESREGRTRVNLGWFRLERGEDVA</sequence>
<evidence type="ECO:0000256" key="1">
    <source>
        <dbReference type="SAM" id="MobiDB-lite"/>
    </source>
</evidence>
<proteinExistence type="predicted"/>
<evidence type="ECO:0000313" key="3">
    <source>
        <dbReference type="Proteomes" id="UP001500221"/>
    </source>
</evidence>
<comment type="caution">
    <text evidence="2">The sequence shown here is derived from an EMBL/GenBank/DDBJ whole genome shotgun (WGS) entry which is preliminary data.</text>
</comment>
<evidence type="ECO:0000313" key="2">
    <source>
        <dbReference type="EMBL" id="GAA5144919.1"/>
    </source>
</evidence>
<protein>
    <submittedName>
        <fullName evidence="2">Uncharacterized protein</fullName>
    </submittedName>
</protein>